<evidence type="ECO:0000313" key="3">
    <source>
        <dbReference type="EMBL" id="KDE96675.1"/>
    </source>
</evidence>
<keyword evidence="1" id="KW-1133">Transmembrane helix</keyword>
<organism evidence="3 4">
    <name type="scientific">Mycolicibacterium aromaticivorans JS19b1 = JCM 16368</name>
    <dbReference type="NCBI Taxonomy" id="1440774"/>
    <lineage>
        <taxon>Bacteria</taxon>
        <taxon>Bacillati</taxon>
        <taxon>Actinomycetota</taxon>
        <taxon>Actinomycetes</taxon>
        <taxon>Mycobacteriales</taxon>
        <taxon>Mycobacteriaceae</taxon>
        <taxon>Mycolicibacterium</taxon>
    </lineage>
</organism>
<keyword evidence="4" id="KW-1185">Reference proteome</keyword>
<dbReference type="EMBL" id="JALN02000006">
    <property type="protein sequence ID" value="KDE96675.1"/>
    <property type="molecule type" value="Genomic_DNA"/>
</dbReference>
<dbReference type="Proteomes" id="UP000022835">
    <property type="component" value="Unassembled WGS sequence"/>
</dbReference>
<protein>
    <submittedName>
        <fullName evidence="3">Uncharacterized protein</fullName>
    </submittedName>
</protein>
<dbReference type="EMBL" id="JALN02000006">
    <property type="protein sequence ID" value="KDE96654.1"/>
    <property type="molecule type" value="Genomic_DNA"/>
</dbReference>
<keyword evidence="1" id="KW-0812">Transmembrane</keyword>
<feature type="transmembrane region" description="Helical" evidence="1">
    <location>
        <begin position="6"/>
        <end position="31"/>
    </location>
</feature>
<evidence type="ECO:0000313" key="4">
    <source>
        <dbReference type="Proteomes" id="UP000022835"/>
    </source>
</evidence>
<reference evidence="3 4" key="1">
    <citation type="submission" date="2014-05" db="EMBL/GenBank/DDBJ databases">
        <title>Genome sequence of Mycobacterium aromaticivorans strain JS19b1T (= DSM 45407T).</title>
        <authorList>
            <person name="Kwak Y."/>
            <person name="Park G.-S."/>
            <person name="Li Q.X."/>
            <person name="Lee S.-E."/>
            <person name="Shin J.-H."/>
        </authorList>
    </citation>
    <scope>NUCLEOTIDE SEQUENCE [LARGE SCALE GENOMIC DNA]</scope>
    <source>
        <strain evidence="3 4">JS19b1</strain>
    </source>
</reference>
<sequence length="59" mass="6075">MSITIATVVVVVVVAIIVAIIGFYLLAAFIVRTTGETTGIADIGRAAAAIIAAVHRPRQ</sequence>
<gene>
    <name evidence="2" type="ORF">Y900_031025</name>
    <name evidence="3" type="ORF">Y900_031150</name>
</gene>
<name>Z5X2F3_9MYCO</name>
<comment type="caution">
    <text evidence="3">The sequence shown here is derived from an EMBL/GenBank/DDBJ whole genome shotgun (WGS) entry which is preliminary data.</text>
</comment>
<keyword evidence="1" id="KW-0472">Membrane</keyword>
<accession>Z5X2F3</accession>
<dbReference type="AlphaFoldDB" id="Z5X2F3"/>
<proteinExistence type="predicted"/>
<evidence type="ECO:0000313" key="2">
    <source>
        <dbReference type="EMBL" id="KDE96654.1"/>
    </source>
</evidence>
<dbReference type="RefSeq" id="WP_036349890.1">
    <property type="nucleotide sequence ID" value="NZ_JALN02000006.1"/>
</dbReference>
<evidence type="ECO:0000256" key="1">
    <source>
        <dbReference type="SAM" id="Phobius"/>
    </source>
</evidence>